<proteinExistence type="predicted"/>
<gene>
    <name evidence="1" type="ORF">Vadar_009401</name>
</gene>
<accession>A0ACB7XPS4</accession>
<protein>
    <submittedName>
        <fullName evidence="1">Uncharacterized protein</fullName>
    </submittedName>
</protein>
<reference evidence="1 2" key="1">
    <citation type="journal article" date="2021" name="Hortic Res">
        <title>High-quality reference genome and annotation aids understanding of berry development for evergreen blueberry (Vaccinium darrowii).</title>
        <authorList>
            <person name="Yu J."/>
            <person name="Hulse-Kemp A.M."/>
            <person name="Babiker E."/>
            <person name="Staton M."/>
        </authorList>
    </citation>
    <scope>NUCLEOTIDE SEQUENCE [LARGE SCALE GENOMIC DNA]</scope>
    <source>
        <strain evidence="2">cv. NJ 8807/NJ 8810</strain>
        <tissue evidence="1">Young leaf</tissue>
    </source>
</reference>
<evidence type="ECO:0000313" key="1">
    <source>
        <dbReference type="EMBL" id="KAH7842802.1"/>
    </source>
</evidence>
<organism evidence="1 2">
    <name type="scientific">Vaccinium darrowii</name>
    <dbReference type="NCBI Taxonomy" id="229202"/>
    <lineage>
        <taxon>Eukaryota</taxon>
        <taxon>Viridiplantae</taxon>
        <taxon>Streptophyta</taxon>
        <taxon>Embryophyta</taxon>
        <taxon>Tracheophyta</taxon>
        <taxon>Spermatophyta</taxon>
        <taxon>Magnoliopsida</taxon>
        <taxon>eudicotyledons</taxon>
        <taxon>Gunneridae</taxon>
        <taxon>Pentapetalae</taxon>
        <taxon>asterids</taxon>
        <taxon>Ericales</taxon>
        <taxon>Ericaceae</taxon>
        <taxon>Vaccinioideae</taxon>
        <taxon>Vaccinieae</taxon>
        <taxon>Vaccinium</taxon>
    </lineage>
</organism>
<dbReference type="Proteomes" id="UP000828048">
    <property type="component" value="Chromosome 1"/>
</dbReference>
<evidence type="ECO:0000313" key="2">
    <source>
        <dbReference type="Proteomes" id="UP000828048"/>
    </source>
</evidence>
<keyword evidence="2" id="KW-1185">Reference proteome</keyword>
<sequence>METPITFADEELDGVLVPHNDELVITLRIGEYDVKKIIVDQGASTEIMYYHTFKKMELPPSSLKKCLVPLVDFSAQIIWPMGKVTLPVRAGSVVLKTDFLVVDLPSSYNVIMRRTWMHKMKAIPYKYH</sequence>
<dbReference type="EMBL" id="CM037151">
    <property type="protein sequence ID" value="KAH7842802.1"/>
    <property type="molecule type" value="Genomic_DNA"/>
</dbReference>
<comment type="caution">
    <text evidence="1">The sequence shown here is derived from an EMBL/GenBank/DDBJ whole genome shotgun (WGS) entry which is preliminary data.</text>
</comment>
<name>A0ACB7XPS4_9ERIC</name>